<evidence type="ECO:0000256" key="1">
    <source>
        <dbReference type="ARBA" id="ARBA00004196"/>
    </source>
</evidence>
<organism evidence="5">
    <name type="scientific">Microvirga ossetica</name>
    <dbReference type="NCBI Taxonomy" id="1882682"/>
    <lineage>
        <taxon>Bacteria</taxon>
        <taxon>Pseudomonadati</taxon>
        <taxon>Pseudomonadota</taxon>
        <taxon>Alphaproteobacteria</taxon>
        <taxon>Hyphomicrobiales</taxon>
        <taxon>Methylobacteriaceae</taxon>
        <taxon>Microvirga</taxon>
    </lineage>
</organism>
<dbReference type="PANTHER" id="PTHR46847:SF1">
    <property type="entry name" value="D-ALLOSE-BINDING PERIPLASMIC PROTEIN-RELATED"/>
    <property type="match status" value="1"/>
</dbReference>
<dbReference type="GO" id="GO:0030313">
    <property type="term" value="C:cell envelope"/>
    <property type="evidence" value="ECO:0007669"/>
    <property type="project" value="UniProtKB-SubCell"/>
</dbReference>
<evidence type="ECO:0000313" key="5">
    <source>
        <dbReference type="EMBL" id="ANY81541.1"/>
    </source>
</evidence>
<dbReference type="KEGG" id="moc:BB934_02200"/>
<dbReference type="EMBL" id="CP016616">
    <property type="protein sequence ID" value="ANY81541.1"/>
    <property type="molecule type" value="Genomic_DNA"/>
</dbReference>
<dbReference type="InterPro" id="IPR028082">
    <property type="entry name" value="Peripla_BP_I"/>
</dbReference>
<comment type="subcellular location">
    <subcellularLocation>
        <location evidence="1">Cell envelope</location>
    </subcellularLocation>
</comment>
<name>A0A1B2ENK7_9HYPH</name>
<protein>
    <submittedName>
        <fullName evidence="5">LacI family transcriptional regulator</fullName>
    </submittedName>
</protein>
<proteinExistence type="inferred from homology"/>
<sequence>MTIAGSLILAPTVTSTTAEAAAKGSKVILLTVSESCEYCALHQRAFTKAVREAGINLDVKINAFNAAEQASQVDQAIAQRPDALVVWPADATAIVPSLRKIKQANIPLILTNSKPDPKFESLWVTFTGPDDVGNGQTAATVMKQGFQEKGFGSAGSVFVILGVLGTPPQIQRLDGFTKELGKSAPDIKIVGSQPGDWDQTKATDAAAALFTQYGDSVKGVYAEADNMLAGVIVAAQRAGKDPSKLVLVGSNCSIEGVKAIEAGQQYGTVLQSPVDDGLYAAKAVVDFLDGKTLEKNHLLPHPAITKTNVAECNAAVGR</sequence>
<dbReference type="CDD" id="cd01536">
    <property type="entry name" value="PBP1_ABC_sugar_binding-like"/>
    <property type="match status" value="1"/>
</dbReference>
<dbReference type="GO" id="GO:0030246">
    <property type="term" value="F:carbohydrate binding"/>
    <property type="evidence" value="ECO:0007669"/>
    <property type="project" value="UniProtKB-ARBA"/>
</dbReference>
<feature type="domain" description="Periplasmic binding protein" evidence="4">
    <location>
        <begin position="38"/>
        <end position="291"/>
    </location>
</feature>
<evidence type="ECO:0000256" key="2">
    <source>
        <dbReference type="ARBA" id="ARBA00007639"/>
    </source>
</evidence>
<reference evidence="5" key="1">
    <citation type="submission" date="2016-07" db="EMBL/GenBank/DDBJ databases">
        <title>Microvirga ossetica sp. nov. a new species of rhizobia isolated from root nodules of the legume species Vicia alpestris Steven originated from North Ossetia region in the Caucasus.</title>
        <authorList>
            <person name="Safronova V.I."/>
            <person name="Kuznetsova I.G."/>
            <person name="Sazanova A.L."/>
            <person name="Belimov A."/>
            <person name="Andronov E."/>
            <person name="Osledkin Y.S."/>
            <person name="Onishchuk O.P."/>
            <person name="Kurchak O.N."/>
            <person name="Shaposhnikov A.I."/>
            <person name="Willems A."/>
            <person name="Tikhonovich I.A."/>
        </authorList>
    </citation>
    <scope>NUCLEOTIDE SEQUENCE [LARGE SCALE GENOMIC DNA]</scope>
    <source>
        <strain evidence="5">V5/3M</strain>
    </source>
</reference>
<comment type="similarity">
    <text evidence="2">Belongs to the bacterial solute-binding protein 2 family.</text>
</comment>
<keyword evidence="3" id="KW-0732">Signal</keyword>
<evidence type="ECO:0000256" key="3">
    <source>
        <dbReference type="ARBA" id="ARBA00022729"/>
    </source>
</evidence>
<evidence type="ECO:0000259" key="4">
    <source>
        <dbReference type="Pfam" id="PF13407"/>
    </source>
</evidence>
<dbReference type="Gene3D" id="3.40.50.2300">
    <property type="match status" value="2"/>
</dbReference>
<dbReference type="Pfam" id="PF13407">
    <property type="entry name" value="Peripla_BP_4"/>
    <property type="match status" value="1"/>
</dbReference>
<gene>
    <name evidence="5" type="ORF">BB934_02200</name>
</gene>
<dbReference type="AlphaFoldDB" id="A0A1B2ENK7"/>
<dbReference type="PANTHER" id="PTHR46847">
    <property type="entry name" value="D-ALLOSE-BINDING PERIPLASMIC PROTEIN-RELATED"/>
    <property type="match status" value="1"/>
</dbReference>
<dbReference type="InterPro" id="IPR025997">
    <property type="entry name" value="SBP_2_dom"/>
</dbReference>
<dbReference type="SUPFAM" id="SSF53822">
    <property type="entry name" value="Periplasmic binding protein-like I"/>
    <property type="match status" value="1"/>
</dbReference>
<accession>A0A1B2ENK7</accession>